<dbReference type="KEGG" id="vg:80397034"/>
<name>A0A8S5L0Q9_9VIRU</name>
<dbReference type="RefSeq" id="YP_010768832.1">
    <property type="nucleotide sequence ID" value="NC_073802.1"/>
</dbReference>
<dbReference type="GeneID" id="80397034"/>
<protein>
    <submittedName>
        <fullName evidence="1">Maturation protein</fullName>
    </submittedName>
</protein>
<proteinExistence type="predicted"/>
<sequence length="394" mass="44627">MGIRNIQEPNTVPSVIIDRYYNKSQKKWYDNTISRSMFLLGYDVQNGQTNPGYKDRILRGIDAGSNYTRRVYNCTPGFVRMMSNTANYEGYRFQTYYPSPLPSVIYDAGSVATEASSRLKRKLREFTGQSNQLTNVAELRELPKTIGGLVNSATTLVKSVSNSRRRGASLKNWASDQWLNWSFGILPTLAAVDDAVSSVNSYLERDDHIIREYGVHARDWKSSNQTLATGSYGASVERRSAWYHDLSCKITAGYRFNLKSANNYTMAKHLGFDISSVIPTAWELLPYSWLIDYFTTAGSFIEDTFSGNPGDSIYIYQTIRYRVTGEETYQPKPNVGTQILSFYTKPTKFSYFELTRTALGKLPHAPLRFKTRDEVANNAINKLLNLTAILGSKK</sequence>
<dbReference type="Proteomes" id="UP000676367">
    <property type="component" value="Segment"/>
</dbReference>
<gene>
    <name evidence="1" type="primary">SRR5467091_3_2</name>
</gene>
<evidence type="ECO:0000313" key="2">
    <source>
        <dbReference type="Proteomes" id="UP000676367"/>
    </source>
</evidence>
<evidence type="ECO:0000313" key="1">
    <source>
        <dbReference type="EMBL" id="DAD50917.1"/>
    </source>
</evidence>
<dbReference type="EMBL" id="BK013664">
    <property type="protein sequence ID" value="DAD50917.1"/>
    <property type="molecule type" value="Genomic_RNA"/>
</dbReference>
<accession>A0A8S5L0Q9</accession>
<reference evidence="1 2" key="1">
    <citation type="submission" date="2020-09" db="EMBL/GenBank/DDBJ databases">
        <title>Leviviricetes taxonomy.</title>
        <authorList>
            <person name="Stockdale S.R."/>
            <person name="Callanan J."/>
            <person name="Adriaenssens E.M."/>
            <person name="Kuhn J.H."/>
            <person name="Rumnieks J."/>
            <person name="Shkoporov A."/>
            <person name="Draper L.A."/>
            <person name="Ross P."/>
            <person name="Hill C."/>
        </authorList>
    </citation>
    <scope>NUCLEOTIDE SEQUENCE [LARGE SCALE GENOMIC DNA]</scope>
</reference>
<keyword evidence="2" id="KW-1185">Reference proteome</keyword>
<organism evidence="1 2">
    <name type="scientific">ssRNA phage SRR5467091_3</name>
    <dbReference type="NCBI Taxonomy" id="2786468"/>
    <lineage>
        <taxon>Viruses</taxon>
        <taxon>Riboviria</taxon>
        <taxon>Orthornavirae</taxon>
        <taxon>Lenarviricota</taxon>
        <taxon>Leviviricetes</taxon>
        <taxon>Norzivirales</taxon>
        <taxon>Atkinsviridae</taxon>
        <taxon>Coughduvirus</taxon>
        <taxon>Coughduvirus asiovicinum</taxon>
        <taxon>Lehptevirus asiovicinum</taxon>
    </lineage>
</organism>